<evidence type="ECO:0000313" key="1">
    <source>
        <dbReference type="EMBL" id="RYO81104.1"/>
    </source>
</evidence>
<proteinExistence type="predicted"/>
<reference evidence="1 2" key="1">
    <citation type="submission" date="2018-06" db="EMBL/GenBank/DDBJ databases">
        <title>Complete Genomes of Monosporascus.</title>
        <authorList>
            <person name="Robinson A.J."/>
            <person name="Natvig D.O."/>
        </authorList>
    </citation>
    <scope>NUCLEOTIDE SEQUENCE [LARGE SCALE GENOMIC DNA]</scope>
    <source>
        <strain evidence="1 2">CBS 609.92</strain>
    </source>
</reference>
<organism evidence="1 2">
    <name type="scientific">Monosporascus cannonballus</name>
    <dbReference type="NCBI Taxonomy" id="155416"/>
    <lineage>
        <taxon>Eukaryota</taxon>
        <taxon>Fungi</taxon>
        <taxon>Dikarya</taxon>
        <taxon>Ascomycota</taxon>
        <taxon>Pezizomycotina</taxon>
        <taxon>Sordariomycetes</taxon>
        <taxon>Xylariomycetidae</taxon>
        <taxon>Xylariales</taxon>
        <taxon>Xylariales incertae sedis</taxon>
        <taxon>Monosporascus</taxon>
    </lineage>
</organism>
<sequence>MCRMMVFAGSCTKCGEKHTWDELTQNLSCLEAKNNCAFGDCSSGVEVAEHEFDQECDNCTVGDEGVEDVEEREESRNKRRRT</sequence>
<accession>A0ABY0H2N8</accession>
<protein>
    <recommendedName>
        <fullName evidence="3">Zinc finger PHD-type domain-containing protein</fullName>
    </recommendedName>
</protein>
<evidence type="ECO:0000313" key="2">
    <source>
        <dbReference type="Proteomes" id="UP000294003"/>
    </source>
</evidence>
<keyword evidence="2" id="KW-1185">Reference proteome</keyword>
<name>A0ABY0H2N8_9PEZI</name>
<evidence type="ECO:0008006" key="3">
    <source>
        <dbReference type="Google" id="ProtNLM"/>
    </source>
</evidence>
<dbReference type="EMBL" id="QJNS01000262">
    <property type="protein sequence ID" value="RYO81104.1"/>
    <property type="molecule type" value="Genomic_DNA"/>
</dbReference>
<gene>
    <name evidence="1" type="ORF">DL762_007295</name>
</gene>
<comment type="caution">
    <text evidence="1">The sequence shown here is derived from an EMBL/GenBank/DDBJ whole genome shotgun (WGS) entry which is preliminary data.</text>
</comment>
<dbReference type="Proteomes" id="UP000294003">
    <property type="component" value="Unassembled WGS sequence"/>
</dbReference>